<sequence length="258" mass="26211">MSRAVPRTMPTSVLNEIRSAARSERVKLVRPRLVLPVLLGTALLAALTAAAFTLLSDGPATGPLRPMGIASPVIGLVVMCVAANSFCDEYREGTWGALLVRHPRRSTLLVGKLGSLLALAAAAALAACLACAVTAWAVTAALGKDTASWSTAATASTGVRVVAGFLAYAVLGAAAGLLLRSTAAALGSLLGWILIGESALGAVAAARGLNASAWLPGSAITRITASAAWQLPALTATAWCAVLFAAAIWRFCRSPRLG</sequence>
<name>A0A7M2SPS7_9ACTN</name>
<keyword evidence="3" id="KW-1185">Reference proteome</keyword>
<feature type="transmembrane region" description="Helical" evidence="1">
    <location>
        <begin position="229"/>
        <end position="252"/>
    </location>
</feature>
<organism evidence="2 3">
    <name type="scientific">Streptomyces ferrugineus</name>
    <dbReference type="NCBI Taxonomy" id="1413221"/>
    <lineage>
        <taxon>Bacteria</taxon>
        <taxon>Bacillati</taxon>
        <taxon>Actinomycetota</taxon>
        <taxon>Actinomycetes</taxon>
        <taxon>Kitasatosporales</taxon>
        <taxon>Streptomycetaceae</taxon>
        <taxon>Streptomyces</taxon>
    </lineage>
</organism>
<gene>
    <name evidence="2" type="ORF">IM697_04750</name>
</gene>
<feature type="transmembrane region" description="Helical" evidence="1">
    <location>
        <begin position="186"/>
        <end position="209"/>
    </location>
</feature>
<dbReference type="EMBL" id="CP063373">
    <property type="protein sequence ID" value="QOV37735.1"/>
    <property type="molecule type" value="Genomic_DNA"/>
</dbReference>
<reference evidence="2 3" key="1">
    <citation type="submission" date="2020-10" db="EMBL/GenBank/DDBJ databases">
        <title>Streptomyces ferrugineus complate genome analysis.</title>
        <authorList>
            <person name="Anwar N."/>
        </authorList>
    </citation>
    <scope>NUCLEOTIDE SEQUENCE [LARGE SCALE GENOMIC DNA]</scope>
    <source>
        <strain evidence="2 3">CCTCC AA2014009</strain>
    </source>
</reference>
<accession>A0A7M2SPS7</accession>
<dbReference type="RefSeq" id="WP_194045040.1">
    <property type="nucleotide sequence ID" value="NZ_CP063373.1"/>
</dbReference>
<protein>
    <submittedName>
        <fullName evidence="2">ABC transporter permease</fullName>
    </submittedName>
</protein>
<proteinExistence type="predicted"/>
<evidence type="ECO:0000256" key="1">
    <source>
        <dbReference type="SAM" id="Phobius"/>
    </source>
</evidence>
<feature type="transmembrane region" description="Helical" evidence="1">
    <location>
        <begin position="33"/>
        <end position="55"/>
    </location>
</feature>
<dbReference type="Pfam" id="PF12730">
    <property type="entry name" value="ABC2_membrane_4"/>
    <property type="match status" value="1"/>
</dbReference>
<feature type="transmembrane region" description="Helical" evidence="1">
    <location>
        <begin position="108"/>
        <end position="138"/>
    </location>
</feature>
<feature type="transmembrane region" description="Helical" evidence="1">
    <location>
        <begin position="158"/>
        <end position="179"/>
    </location>
</feature>
<evidence type="ECO:0000313" key="2">
    <source>
        <dbReference type="EMBL" id="QOV37735.1"/>
    </source>
</evidence>
<keyword evidence="1" id="KW-0812">Transmembrane</keyword>
<feature type="transmembrane region" description="Helical" evidence="1">
    <location>
        <begin position="67"/>
        <end position="87"/>
    </location>
</feature>
<dbReference type="Proteomes" id="UP000594205">
    <property type="component" value="Chromosome"/>
</dbReference>
<keyword evidence="1" id="KW-0472">Membrane</keyword>
<keyword evidence="1" id="KW-1133">Transmembrane helix</keyword>
<dbReference type="KEGG" id="sfeu:IM697_04750"/>
<dbReference type="AlphaFoldDB" id="A0A7M2SPS7"/>
<evidence type="ECO:0000313" key="3">
    <source>
        <dbReference type="Proteomes" id="UP000594205"/>
    </source>
</evidence>